<reference evidence="2" key="1">
    <citation type="submission" date="2016-11" db="EMBL/GenBank/DDBJ databases">
        <authorList>
            <person name="Varghese N."/>
            <person name="Submissions S."/>
        </authorList>
    </citation>
    <scope>NUCLEOTIDE SEQUENCE [LARGE SCALE GENOMIC DNA]</scope>
    <source>
        <strain evidence="2">313</strain>
    </source>
</reference>
<name>A0A1N6GES3_9LACT</name>
<gene>
    <name evidence="1" type="ORF">SAMN05878443_1180</name>
</gene>
<proteinExistence type="predicted"/>
<accession>A0A1N6GES3</accession>
<organism evidence="1 2">
    <name type="scientific">Carnobacterium alterfunditum</name>
    <dbReference type="NCBI Taxonomy" id="28230"/>
    <lineage>
        <taxon>Bacteria</taxon>
        <taxon>Bacillati</taxon>
        <taxon>Bacillota</taxon>
        <taxon>Bacilli</taxon>
        <taxon>Lactobacillales</taxon>
        <taxon>Carnobacteriaceae</taxon>
        <taxon>Carnobacterium</taxon>
    </lineage>
</organism>
<protein>
    <recommendedName>
        <fullName evidence="3">DUF3006 domain-containing protein</fullName>
    </recommendedName>
</protein>
<sequence>MKMMLEEIEGEQARFIPDEGSPIHVAKDFLPQNYRIGEIYEVTIEGERVLDIVPLKEETQKRLAKMKQKRVELLKKNENH</sequence>
<keyword evidence="2" id="KW-1185">Reference proteome</keyword>
<evidence type="ECO:0000313" key="2">
    <source>
        <dbReference type="Proteomes" id="UP000184758"/>
    </source>
</evidence>
<dbReference type="AlphaFoldDB" id="A0A1N6GES3"/>
<dbReference type="EMBL" id="FSRN01000001">
    <property type="protein sequence ID" value="SIO06013.1"/>
    <property type="molecule type" value="Genomic_DNA"/>
</dbReference>
<evidence type="ECO:0008006" key="3">
    <source>
        <dbReference type="Google" id="ProtNLM"/>
    </source>
</evidence>
<dbReference type="STRING" id="28230.SAMN05878443_1180"/>
<evidence type="ECO:0000313" key="1">
    <source>
        <dbReference type="EMBL" id="SIO06013.1"/>
    </source>
</evidence>
<dbReference type="eggNOG" id="ENOG502ZUD1">
    <property type="taxonomic scope" value="Bacteria"/>
</dbReference>
<dbReference type="Proteomes" id="UP000184758">
    <property type="component" value="Unassembled WGS sequence"/>
</dbReference>